<comment type="catalytic activity">
    <reaction evidence="1">
        <text>D-glucosamine 6-phosphate + acetyl-CoA = N-acetyl-D-glucosamine 6-phosphate + CoA + H(+)</text>
        <dbReference type="Rhea" id="RHEA:10292"/>
        <dbReference type="ChEBI" id="CHEBI:15378"/>
        <dbReference type="ChEBI" id="CHEBI:57287"/>
        <dbReference type="ChEBI" id="CHEBI:57288"/>
        <dbReference type="ChEBI" id="CHEBI:57513"/>
        <dbReference type="ChEBI" id="CHEBI:58725"/>
        <dbReference type="EC" id="2.3.1.4"/>
    </reaction>
</comment>
<keyword evidence="1" id="KW-0012">Acyltransferase</keyword>
<dbReference type="OrthoDB" id="10039976at2759"/>
<proteinExistence type="inferred from homology"/>
<dbReference type="PROSITE" id="PS51186">
    <property type="entry name" value="GNAT"/>
    <property type="match status" value="1"/>
</dbReference>
<keyword evidence="1" id="KW-0808">Transferase</keyword>
<evidence type="ECO:0000313" key="3">
    <source>
        <dbReference type="EMBL" id="CAG8483214.1"/>
    </source>
</evidence>
<dbReference type="AlphaFoldDB" id="A0A9N8Z9V1"/>
<keyword evidence="4" id="KW-1185">Reference proteome</keyword>
<reference evidence="3" key="1">
    <citation type="submission" date="2021-06" db="EMBL/GenBank/DDBJ databases">
        <authorList>
            <person name="Kallberg Y."/>
            <person name="Tangrot J."/>
            <person name="Rosling A."/>
        </authorList>
    </citation>
    <scope>NUCLEOTIDE SEQUENCE</scope>
    <source>
        <strain evidence="3">IN212</strain>
    </source>
</reference>
<dbReference type="CDD" id="cd04301">
    <property type="entry name" value="NAT_SF"/>
    <property type="match status" value="1"/>
</dbReference>
<comment type="pathway">
    <text evidence="1">Nucleotide-sugar biosynthesis; UDP-N-acetyl-alpha-D-glucosamine biosynthesis; N-acetyl-alpha-D-glucosamine 1-phosphate from alpha-D-glucosamine 6-phosphate (route I): step 1/2.</text>
</comment>
<gene>
    <name evidence="3" type="ORF">RFULGI_LOCUS1635</name>
</gene>
<evidence type="ECO:0000256" key="1">
    <source>
        <dbReference type="RuleBase" id="RU365086"/>
    </source>
</evidence>
<dbReference type="SUPFAM" id="SSF55729">
    <property type="entry name" value="Acyl-CoA N-acyltransferases (Nat)"/>
    <property type="match status" value="1"/>
</dbReference>
<feature type="domain" description="N-acetyltransferase" evidence="2">
    <location>
        <begin position="66"/>
        <end position="206"/>
    </location>
</feature>
<dbReference type="InterPro" id="IPR039143">
    <property type="entry name" value="GNPNAT1-like"/>
</dbReference>
<comment type="caution">
    <text evidence="3">The sequence shown here is derived from an EMBL/GenBank/DDBJ whole genome shotgun (WGS) entry which is preliminary data.</text>
</comment>
<comment type="similarity">
    <text evidence="1">Belongs to the acetyltransferase family. GNA1 subfamily.</text>
</comment>
<dbReference type="GO" id="GO:0004343">
    <property type="term" value="F:glucosamine 6-phosphate N-acetyltransferase activity"/>
    <property type="evidence" value="ECO:0007669"/>
    <property type="project" value="UniProtKB-UniRule"/>
</dbReference>
<evidence type="ECO:0000313" key="4">
    <source>
        <dbReference type="Proteomes" id="UP000789396"/>
    </source>
</evidence>
<dbReference type="EC" id="2.3.1.4" evidence="1"/>
<sequence length="206" mass="23738">MSFTSTSQHSGIKQETEIKEESDYEIIVLSSRKQPKKEQIRKITIICSDDESLISDDIQRELPQGYKLRPLAKDDFNKEQLTVIGDVSEENFIGMFLKAGGYYIIIIESDENKVVAVGTLFVEMKFIRGCGKVGHIEDIVVHDSQRGKNFGKRIIEQLKDIGKKVECYKIILDCSEKNVPFYRKCGLETKDLQMTYYYDKETNNQD</sequence>
<accession>A0A9N8Z9V1</accession>
<dbReference type="GO" id="GO:0006048">
    <property type="term" value="P:UDP-N-acetylglucosamine biosynthetic process"/>
    <property type="evidence" value="ECO:0007669"/>
    <property type="project" value="UniProtKB-UniRule"/>
</dbReference>
<organism evidence="3 4">
    <name type="scientific">Racocetra fulgida</name>
    <dbReference type="NCBI Taxonomy" id="60492"/>
    <lineage>
        <taxon>Eukaryota</taxon>
        <taxon>Fungi</taxon>
        <taxon>Fungi incertae sedis</taxon>
        <taxon>Mucoromycota</taxon>
        <taxon>Glomeromycotina</taxon>
        <taxon>Glomeromycetes</taxon>
        <taxon>Diversisporales</taxon>
        <taxon>Gigasporaceae</taxon>
        <taxon>Racocetra</taxon>
    </lineage>
</organism>
<dbReference type="Pfam" id="PF00583">
    <property type="entry name" value="Acetyltransf_1"/>
    <property type="match status" value="1"/>
</dbReference>
<dbReference type="InterPro" id="IPR000182">
    <property type="entry name" value="GNAT_dom"/>
</dbReference>
<dbReference type="EMBL" id="CAJVPZ010001055">
    <property type="protein sequence ID" value="CAG8483214.1"/>
    <property type="molecule type" value="Genomic_DNA"/>
</dbReference>
<dbReference type="PANTHER" id="PTHR13355:SF11">
    <property type="entry name" value="GLUCOSAMINE 6-PHOSPHATE N-ACETYLTRANSFERASE"/>
    <property type="match status" value="1"/>
</dbReference>
<dbReference type="Gene3D" id="3.40.630.30">
    <property type="match status" value="1"/>
</dbReference>
<protein>
    <recommendedName>
        <fullName evidence="1">Glucosamine 6-phosphate N-acetyltransferase</fullName>
        <ecNumber evidence="1">2.3.1.4</ecNumber>
    </recommendedName>
</protein>
<name>A0A9N8Z9V1_9GLOM</name>
<dbReference type="PANTHER" id="PTHR13355">
    <property type="entry name" value="GLUCOSAMINE 6-PHOSPHATE N-ACETYLTRANSFERASE"/>
    <property type="match status" value="1"/>
</dbReference>
<dbReference type="Proteomes" id="UP000789396">
    <property type="component" value="Unassembled WGS sequence"/>
</dbReference>
<dbReference type="InterPro" id="IPR016181">
    <property type="entry name" value="Acyl_CoA_acyltransferase"/>
</dbReference>
<evidence type="ECO:0000259" key="2">
    <source>
        <dbReference type="PROSITE" id="PS51186"/>
    </source>
</evidence>